<gene>
    <name evidence="3" type="ORF">GCM10017577_25140</name>
</gene>
<evidence type="ECO:0000313" key="3">
    <source>
        <dbReference type="EMBL" id="GLL11373.1"/>
    </source>
</evidence>
<proteinExistence type="predicted"/>
<reference evidence="3" key="1">
    <citation type="journal article" date="2014" name="Int. J. Syst. Evol. Microbiol.">
        <title>Complete genome sequence of Corynebacterium casei LMG S-19264T (=DSM 44701T), isolated from a smear-ripened cheese.</title>
        <authorList>
            <consortium name="US DOE Joint Genome Institute (JGI-PGF)"/>
            <person name="Walter F."/>
            <person name="Albersmeier A."/>
            <person name="Kalinowski J."/>
            <person name="Ruckert C."/>
        </authorList>
    </citation>
    <scope>NUCLEOTIDE SEQUENCE</scope>
    <source>
        <strain evidence="3">VKM Ac-1069</strain>
    </source>
</reference>
<keyword evidence="4" id="KW-1185">Reference proteome</keyword>
<dbReference type="InterPro" id="IPR025637">
    <property type="entry name" value="DUF4333"/>
</dbReference>
<feature type="domain" description="DUF4333" evidence="2">
    <location>
        <begin position="20"/>
        <end position="89"/>
    </location>
</feature>
<comment type="caution">
    <text evidence="3">The sequence shown here is derived from an EMBL/GenBank/DDBJ whole genome shotgun (WGS) entry which is preliminary data.</text>
</comment>
<reference evidence="3" key="2">
    <citation type="submission" date="2023-01" db="EMBL/GenBank/DDBJ databases">
        <authorList>
            <person name="Sun Q."/>
            <person name="Evtushenko L."/>
        </authorList>
    </citation>
    <scope>NUCLEOTIDE SEQUENCE</scope>
    <source>
        <strain evidence="3">VKM Ac-1069</strain>
    </source>
</reference>
<evidence type="ECO:0000256" key="1">
    <source>
        <dbReference type="SAM" id="SignalP"/>
    </source>
</evidence>
<keyword evidence="1" id="KW-0732">Signal</keyword>
<dbReference type="PROSITE" id="PS51257">
    <property type="entry name" value="PROKAR_LIPOPROTEIN"/>
    <property type="match status" value="1"/>
</dbReference>
<feature type="signal peptide" evidence="1">
    <location>
        <begin position="1"/>
        <end position="31"/>
    </location>
</feature>
<dbReference type="Pfam" id="PF14230">
    <property type="entry name" value="DUF4333"/>
    <property type="match status" value="1"/>
</dbReference>
<accession>A0A9W6L1N2</accession>
<sequence length="99" mass="10203">MNARIARTIGTLAAAGGLLLGLSACSMSVSSDDVKSEITRVVQEQLQTAPNSVDCPAGLDATVGATLTCHVVIPQRSFDVVAKVTAVEGSDVKFDINEV</sequence>
<dbReference type="Proteomes" id="UP001143463">
    <property type="component" value="Unassembled WGS sequence"/>
</dbReference>
<name>A0A9W6L1N2_9PSEU</name>
<dbReference type="EMBL" id="BSFQ01000008">
    <property type="protein sequence ID" value="GLL11373.1"/>
    <property type="molecule type" value="Genomic_DNA"/>
</dbReference>
<evidence type="ECO:0000313" key="4">
    <source>
        <dbReference type="Proteomes" id="UP001143463"/>
    </source>
</evidence>
<feature type="chain" id="PRO_5040743993" description="DUF4333 domain-containing protein" evidence="1">
    <location>
        <begin position="32"/>
        <end position="99"/>
    </location>
</feature>
<evidence type="ECO:0000259" key="2">
    <source>
        <dbReference type="Pfam" id="PF14230"/>
    </source>
</evidence>
<dbReference type="AlphaFoldDB" id="A0A9W6L1N2"/>
<dbReference type="RefSeq" id="WP_051737494.1">
    <property type="nucleotide sequence ID" value="NZ_BAAAUZ010000042.1"/>
</dbReference>
<organism evidence="3 4">
    <name type="scientific">Pseudonocardia halophobica</name>
    <dbReference type="NCBI Taxonomy" id="29401"/>
    <lineage>
        <taxon>Bacteria</taxon>
        <taxon>Bacillati</taxon>
        <taxon>Actinomycetota</taxon>
        <taxon>Actinomycetes</taxon>
        <taxon>Pseudonocardiales</taxon>
        <taxon>Pseudonocardiaceae</taxon>
        <taxon>Pseudonocardia</taxon>
    </lineage>
</organism>
<protein>
    <recommendedName>
        <fullName evidence="2">DUF4333 domain-containing protein</fullName>
    </recommendedName>
</protein>